<dbReference type="InterPro" id="IPR053169">
    <property type="entry name" value="MUG_Protein"/>
</dbReference>
<dbReference type="PANTHER" id="PTHR47791:SF3">
    <property type="entry name" value="MEIOTICALLY UP-REGULATED GENE 191 PROTEIN"/>
    <property type="match status" value="1"/>
</dbReference>
<dbReference type="AlphaFoldDB" id="A0A495XY15"/>
<gene>
    <name evidence="1" type="ORF">DFJ68_2963</name>
</gene>
<dbReference type="GO" id="GO:0005975">
    <property type="term" value="P:carbohydrate metabolic process"/>
    <property type="evidence" value="ECO:0007669"/>
    <property type="project" value="InterPro"/>
</dbReference>
<protein>
    <submittedName>
        <fullName evidence="1">Putative alpha-1,6-mannanase (GH76 family)</fullName>
    </submittedName>
</protein>
<evidence type="ECO:0000313" key="1">
    <source>
        <dbReference type="EMBL" id="RKT79490.1"/>
    </source>
</evidence>
<dbReference type="Gene3D" id="1.50.10.20">
    <property type="match status" value="1"/>
</dbReference>
<proteinExistence type="predicted"/>
<reference evidence="1 2" key="1">
    <citation type="submission" date="2018-10" db="EMBL/GenBank/DDBJ databases">
        <title>Sequencing the genomes of 1000 actinobacteria strains.</title>
        <authorList>
            <person name="Klenk H.-P."/>
        </authorList>
    </citation>
    <scope>NUCLEOTIDE SEQUENCE [LARGE SCALE GENOMIC DNA]</scope>
    <source>
        <strain evidence="1 2">DSM 44267</strain>
    </source>
</reference>
<evidence type="ECO:0000313" key="2">
    <source>
        <dbReference type="Proteomes" id="UP000278440"/>
    </source>
</evidence>
<organism evidence="1 2">
    <name type="scientific">Terracoccus luteus</name>
    <dbReference type="NCBI Taxonomy" id="53356"/>
    <lineage>
        <taxon>Bacteria</taxon>
        <taxon>Bacillati</taxon>
        <taxon>Actinomycetota</taxon>
        <taxon>Actinomycetes</taxon>
        <taxon>Micrococcales</taxon>
        <taxon>Intrasporangiaceae</taxon>
        <taxon>Terracoccus</taxon>
    </lineage>
</organism>
<dbReference type="SUPFAM" id="SSF48208">
    <property type="entry name" value="Six-hairpin glycosidases"/>
    <property type="match status" value="1"/>
</dbReference>
<dbReference type="InterPro" id="IPR005198">
    <property type="entry name" value="Glyco_hydro_76"/>
</dbReference>
<dbReference type="EMBL" id="RBXT01000001">
    <property type="protein sequence ID" value="RKT79490.1"/>
    <property type="molecule type" value="Genomic_DNA"/>
</dbReference>
<dbReference type="Pfam" id="PF03663">
    <property type="entry name" value="Glyco_hydro_76"/>
    <property type="match status" value="1"/>
</dbReference>
<dbReference type="RefSeq" id="WP_245963674.1">
    <property type="nucleotide sequence ID" value="NZ_RBXT01000001.1"/>
</dbReference>
<name>A0A495XY15_9MICO</name>
<dbReference type="InterPro" id="IPR008928">
    <property type="entry name" value="6-hairpin_glycosidase_sf"/>
</dbReference>
<dbReference type="Proteomes" id="UP000278440">
    <property type="component" value="Unassembled WGS sequence"/>
</dbReference>
<sequence length="380" mass="41105">MTPAPAPTTPEARAASAEAAVTSQFTGRLLGVPGTHLAQVSHPAPPFVGGSWNYWWQAHYLDAVVDAGLRALRAGDREGADRRARLGHRLVGTIRVRNVLRFTNHLYDDMAWLALAVDRLRLLRAALDRPGTRRLRTAERVLTTQLRSAMTDDLGGGLFWSTRRDFKNTPATGPAALHLARLGDTAAARSLVDWLYDRLLDGERGLFLDGIRLDGPARTERMVTDVYTYNQGTVLGTLVTLADATSLERATHLVAACRDHLTTAGPPGSRGRPLRTHGDGDGGLFTGILVRYLALAAQHPGLTAETRSAATTLVDDTADALWWGHGPRSDDDPRLVFSPDPVVPVAASQPPGSTVELSTQLQAWMTFEAQAALRAQPSTR</sequence>
<accession>A0A495XY15</accession>
<keyword evidence="2" id="KW-1185">Reference proteome</keyword>
<comment type="caution">
    <text evidence="1">The sequence shown here is derived from an EMBL/GenBank/DDBJ whole genome shotgun (WGS) entry which is preliminary data.</text>
</comment>
<dbReference type="PANTHER" id="PTHR47791">
    <property type="entry name" value="MEIOTICALLY UP-REGULATED GENE 191 PROTEIN"/>
    <property type="match status" value="1"/>
</dbReference>